<name>A0A212C2U2_CEREH</name>
<reference evidence="2 3" key="1">
    <citation type="journal article" date="2018" name="Mol. Genet. Genomics">
        <title>The red deer Cervus elaphus genome CerEla1.0: sequencing, annotating, genes, and chromosomes.</title>
        <authorList>
            <person name="Bana N.A."/>
            <person name="Nyiri A."/>
            <person name="Nagy J."/>
            <person name="Frank K."/>
            <person name="Nagy T."/>
            <person name="Steger V."/>
            <person name="Schiller M."/>
            <person name="Lakatos P."/>
            <person name="Sugar L."/>
            <person name="Horn P."/>
            <person name="Barta E."/>
            <person name="Orosz L."/>
        </authorList>
    </citation>
    <scope>NUCLEOTIDE SEQUENCE [LARGE SCALE GENOMIC DNA]</scope>
    <source>
        <strain evidence="2">Hungarian</strain>
    </source>
</reference>
<feature type="region of interest" description="Disordered" evidence="1">
    <location>
        <begin position="1"/>
        <end position="25"/>
    </location>
</feature>
<evidence type="ECO:0000313" key="3">
    <source>
        <dbReference type="Proteomes" id="UP000242450"/>
    </source>
</evidence>
<accession>A0A212C2U2</accession>
<protein>
    <submittedName>
        <fullName evidence="2">Uncharacterized protein</fullName>
    </submittedName>
</protein>
<organism evidence="2 3">
    <name type="scientific">Cervus elaphus hippelaphus</name>
    <name type="common">European red deer</name>
    <dbReference type="NCBI Taxonomy" id="46360"/>
    <lineage>
        <taxon>Eukaryota</taxon>
        <taxon>Metazoa</taxon>
        <taxon>Chordata</taxon>
        <taxon>Craniata</taxon>
        <taxon>Vertebrata</taxon>
        <taxon>Euteleostomi</taxon>
        <taxon>Mammalia</taxon>
        <taxon>Eutheria</taxon>
        <taxon>Laurasiatheria</taxon>
        <taxon>Artiodactyla</taxon>
        <taxon>Ruminantia</taxon>
        <taxon>Pecora</taxon>
        <taxon>Cervidae</taxon>
        <taxon>Cervinae</taxon>
        <taxon>Cervus</taxon>
    </lineage>
</organism>
<evidence type="ECO:0000313" key="2">
    <source>
        <dbReference type="EMBL" id="OWK00305.1"/>
    </source>
</evidence>
<gene>
    <name evidence="2" type="ORF">Celaphus_00019351</name>
</gene>
<comment type="caution">
    <text evidence="2">The sequence shown here is derived from an EMBL/GenBank/DDBJ whole genome shotgun (WGS) entry which is preliminary data.</text>
</comment>
<dbReference type="Proteomes" id="UP000242450">
    <property type="component" value="Chromosome 32"/>
</dbReference>
<proteinExistence type="predicted"/>
<sequence>MWLCEGGASRPSPGGDGAGSQRSCPDIWLLSSGSWHSPPGPGSVRPGAATLAVSCHHSSLRSSDRSRHRAISLDQASVILFSPPSLTSPWV</sequence>
<keyword evidence="3" id="KW-1185">Reference proteome</keyword>
<evidence type="ECO:0000256" key="1">
    <source>
        <dbReference type="SAM" id="MobiDB-lite"/>
    </source>
</evidence>
<dbReference type="AlphaFoldDB" id="A0A212C2U2"/>
<dbReference type="EMBL" id="MKHE01000032">
    <property type="protein sequence ID" value="OWK00305.1"/>
    <property type="molecule type" value="Genomic_DNA"/>
</dbReference>